<sequence length="62" mass="6889">MIQIRSDDNKLSTLYLDSETGELIYGGSSSTIPVSKNQNVGATITFRDDEYQSMSIQTIIIE</sequence>
<proteinExistence type="predicted"/>
<comment type="caution">
    <text evidence="1">The sequence shown here is derived from an EMBL/GenBank/DDBJ whole genome shotgun (WGS) entry which is preliminary data.</text>
</comment>
<gene>
    <name evidence="1" type="ORF">LQ318_02870</name>
</gene>
<protein>
    <recommendedName>
        <fullName evidence="3">DUF2141 domain-containing protein</fullName>
    </recommendedName>
</protein>
<name>A0ABT3PVF0_9BACT</name>
<dbReference type="Proteomes" id="UP001207337">
    <property type="component" value="Unassembled WGS sequence"/>
</dbReference>
<organism evidence="1 2">
    <name type="scientific">Fodinibius salicampi</name>
    <dbReference type="NCBI Taxonomy" id="1920655"/>
    <lineage>
        <taxon>Bacteria</taxon>
        <taxon>Pseudomonadati</taxon>
        <taxon>Balneolota</taxon>
        <taxon>Balneolia</taxon>
        <taxon>Balneolales</taxon>
        <taxon>Balneolaceae</taxon>
        <taxon>Fodinibius</taxon>
    </lineage>
</organism>
<dbReference type="RefSeq" id="WP_265787360.1">
    <property type="nucleotide sequence ID" value="NZ_BAABRS010000001.1"/>
</dbReference>
<dbReference type="EMBL" id="JAJNDC010000001">
    <property type="protein sequence ID" value="MCW9711837.1"/>
    <property type="molecule type" value="Genomic_DNA"/>
</dbReference>
<evidence type="ECO:0000313" key="1">
    <source>
        <dbReference type="EMBL" id="MCW9711837.1"/>
    </source>
</evidence>
<accession>A0ABT3PVF0</accession>
<reference evidence="1 2" key="1">
    <citation type="submission" date="2021-11" db="EMBL/GenBank/DDBJ databases">
        <title>Aliifidinibius sp. nov., a new bacterium isolated from saline soil.</title>
        <authorList>
            <person name="Galisteo C."/>
            <person name="De La Haba R."/>
            <person name="Sanchez-Porro C."/>
            <person name="Ventosa A."/>
        </authorList>
    </citation>
    <scope>NUCLEOTIDE SEQUENCE [LARGE SCALE GENOMIC DNA]</scope>
    <source>
        <strain evidence="1 2">KACC 190600</strain>
    </source>
</reference>
<keyword evidence="2" id="KW-1185">Reference proteome</keyword>
<evidence type="ECO:0000313" key="2">
    <source>
        <dbReference type="Proteomes" id="UP001207337"/>
    </source>
</evidence>
<evidence type="ECO:0008006" key="3">
    <source>
        <dbReference type="Google" id="ProtNLM"/>
    </source>
</evidence>